<organism evidence="1 2">
    <name type="scientific">Listeria weihenstephanensis</name>
    <dbReference type="NCBI Taxonomy" id="1006155"/>
    <lineage>
        <taxon>Bacteria</taxon>
        <taxon>Bacillati</taxon>
        <taxon>Bacillota</taxon>
        <taxon>Bacilli</taxon>
        <taxon>Bacillales</taxon>
        <taxon>Listeriaceae</taxon>
        <taxon>Listeria</taxon>
    </lineage>
</organism>
<name>A0A841Z9I8_9LIST</name>
<evidence type="ECO:0000313" key="2">
    <source>
        <dbReference type="Proteomes" id="UP000564536"/>
    </source>
</evidence>
<sequence length="92" mass="10860">MQEIGFIYVAKTGDFRYFVSHNDYSRDDDTKSLQHQENSGHYIKQFKVKDDDSRTTYQYSFIAKDKPIVFIPYTSTAFEVKVKYPTPQVEES</sequence>
<proteinExistence type="predicted"/>
<dbReference type="AlphaFoldDB" id="A0A841Z9I8"/>
<dbReference type="Proteomes" id="UP000564536">
    <property type="component" value="Unassembled WGS sequence"/>
</dbReference>
<evidence type="ECO:0000313" key="1">
    <source>
        <dbReference type="EMBL" id="MBC1501096.1"/>
    </source>
</evidence>
<reference evidence="1 2" key="1">
    <citation type="submission" date="2020-03" db="EMBL/GenBank/DDBJ databases">
        <title>Soil Listeria distribution.</title>
        <authorList>
            <person name="Liao J."/>
            <person name="Wiedmann M."/>
        </authorList>
    </citation>
    <scope>NUCLEOTIDE SEQUENCE [LARGE SCALE GENOMIC DNA]</scope>
    <source>
        <strain evidence="1 2">FSL L7-1523</strain>
    </source>
</reference>
<accession>A0A841Z9I8</accession>
<dbReference type="EMBL" id="JAARRL010000017">
    <property type="protein sequence ID" value="MBC1501096.1"/>
    <property type="molecule type" value="Genomic_DNA"/>
</dbReference>
<dbReference type="RefSeq" id="WP_185426376.1">
    <property type="nucleotide sequence ID" value="NZ_JAARRL010000017.1"/>
</dbReference>
<protein>
    <submittedName>
        <fullName evidence="1">Uncharacterized protein</fullName>
    </submittedName>
</protein>
<gene>
    <name evidence="1" type="ORF">HB943_10830</name>
</gene>
<comment type="caution">
    <text evidence="1">The sequence shown here is derived from an EMBL/GenBank/DDBJ whole genome shotgun (WGS) entry which is preliminary data.</text>
</comment>